<keyword evidence="5" id="KW-0539">Nucleus</keyword>
<dbReference type="AlphaFoldDB" id="A0A6A4PH63"/>
<protein>
    <submittedName>
        <fullName evidence="7">Putative transcription factor WRKY family</fullName>
    </submittedName>
</protein>
<dbReference type="PANTHER" id="PTHR31221:SF320">
    <property type="entry name" value="WRKY TRANSCRIPTION FACTOR 20"/>
    <property type="match status" value="1"/>
</dbReference>
<evidence type="ECO:0000313" key="8">
    <source>
        <dbReference type="Proteomes" id="UP000447434"/>
    </source>
</evidence>
<keyword evidence="4" id="KW-0804">Transcription</keyword>
<comment type="caution">
    <text evidence="7">The sequence shown here is derived from an EMBL/GenBank/DDBJ whole genome shotgun (WGS) entry which is preliminary data.</text>
</comment>
<accession>A0A6A4PH63</accession>
<sequence length="315" mass="36047">MFSEKYSSSYYNDLSQTFDPSYMSFTEYLEGDMEYNSLERSFGFYNPSSTEVFSSIQCNQKPSELEDIIVGNCIDGSETLATTLNSSCITSSSTEAGAVEVSGKRKKDELDVRGEGRESPKKRNKKKKKGEKKENEPRFVFMTKSEVDYLEDGYRWRKYGQKAVKNSPYPRSYYRCTTQKCKVKKRVERSFQDPTTVLTTYEGQHNHHVILSSLKGNFANARRFTTTPTSFSTNGSNLNLHMHNHNHHHSLISHNNNIQQSINTTTTSATSEGSIYSHNNNINNYLLQQFNNHQNVNIPQEYGLLQDVVPSMVHV</sequence>
<dbReference type="FunFam" id="2.20.25.80:FF:000003">
    <property type="entry name" value="WRKY transcription factor 57"/>
    <property type="match status" value="1"/>
</dbReference>
<dbReference type="Gene3D" id="2.20.25.80">
    <property type="entry name" value="WRKY domain"/>
    <property type="match status" value="1"/>
</dbReference>
<evidence type="ECO:0000256" key="1">
    <source>
        <dbReference type="ARBA" id="ARBA00004123"/>
    </source>
</evidence>
<feature type="region of interest" description="Disordered" evidence="6">
    <location>
        <begin position="99"/>
        <end position="137"/>
    </location>
</feature>
<evidence type="ECO:0000256" key="4">
    <source>
        <dbReference type="ARBA" id="ARBA00023163"/>
    </source>
</evidence>
<evidence type="ECO:0000256" key="2">
    <source>
        <dbReference type="ARBA" id="ARBA00023015"/>
    </source>
</evidence>
<proteinExistence type="predicted"/>
<organism evidence="7 8">
    <name type="scientific">Lupinus albus</name>
    <name type="common">White lupine</name>
    <name type="synonym">Lupinus termis</name>
    <dbReference type="NCBI Taxonomy" id="3870"/>
    <lineage>
        <taxon>Eukaryota</taxon>
        <taxon>Viridiplantae</taxon>
        <taxon>Streptophyta</taxon>
        <taxon>Embryophyta</taxon>
        <taxon>Tracheophyta</taxon>
        <taxon>Spermatophyta</taxon>
        <taxon>Magnoliopsida</taxon>
        <taxon>eudicotyledons</taxon>
        <taxon>Gunneridae</taxon>
        <taxon>Pentapetalae</taxon>
        <taxon>rosids</taxon>
        <taxon>fabids</taxon>
        <taxon>Fabales</taxon>
        <taxon>Fabaceae</taxon>
        <taxon>Papilionoideae</taxon>
        <taxon>50 kb inversion clade</taxon>
        <taxon>genistoids sensu lato</taxon>
        <taxon>core genistoids</taxon>
        <taxon>Genisteae</taxon>
        <taxon>Lupinus</taxon>
    </lineage>
</organism>
<dbReference type="PROSITE" id="PS50811">
    <property type="entry name" value="WRKY"/>
    <property type="match status" value="1"/>
</dbReference>
<dbReference type="EMBL" id="WOCE01000013">
    <property type="protein sequence ID" value="KAE9600861.1"/>
    <property type="molecule type" value="Genomic_DNA"/>
</dbReference>
<evidence type="ECO:0000256" key="5">
    <source>
        <dbReference type="ARBA" id="ARBA00023242"/>
    </source>
</evidence>
<dbReference type="Proteomes" id="UP000447434">
    <property type="component" value="Chromosome 13"/>
</dbReference>
<dbReference type="GO" id="GO:0043565">
    <property type="term" value="F:sequence-specific DNA binding"/>
    <property type="evidence" value="ECO:0007669"/>
    <property type="project" value="InterPro"/>
</dbReference>
<dbReference type="OrthoDB" id="1936515at2759"/>
<keyword evidence="2" id="KW-0805">Transcription regulation</keyword>
<evidence type="ECO:0000256" key="6">
    <source>
        <dbReference type="SAM" id="MobiDB-lite"/>
    </source>
</evidence>
<dbReference type="GO" id="GO:0003700">
    <property type="term" value="F:DNA-binding transcription factor activity"/>
    <property type="evidence" value="ECO:0007669"/>
    <property type="project" value="InterPro"/>
</dbReference>
<feature type="compositionally biased region" description="Basic and acidic residues" evidence="6">
    <location>
        <begin position="102"/>
        <end position="121"/>
    </location>
</feature>
<comment type="subcellular location">
    <subcellularLocation>
        <location evidence="1">Nucleus</location>
    </subcellularLocation>
</comment>
<keyword evidence="3" id="KW-0238">DNA-binding</keyword>
<name>A0A6A4PH63_LUPAL</name>
<gene>
    <name evidence="7" type="ORF">Lalb_Chr13g0291441</name>
</gene>
<dbReference type="InterPro" id="IPR036576">
    <property type="entry name" value="WRKY_dom_sf"/>
</dbReference>
<dbReference type="SMART" id="SM00774">
    <property type="entry name" value="WRKY"/>
    <property type="match status" value="1"/>
</dbReference>
<keyword evidence="8" id="KW-1185">Reference proteome</keyword>
<dbReference type="GO" id="GO:0005634">
    <property type="term" value="C:nucleus"/>
    <property type="evidence" value="ECO:0007669"/>
    <property type="project" value="UniProtKB-SubCell"/>
</dbReference>
<evidence type="ECO:0000256" key="3">
    <source>
        <dbReference type="ARBA" id="ARBA00023125"/>
    </source>
</evidence>
<dbReference type="InterPro" id="IPR044810">
    <property type="entry name" value="WRKY_plant"/>
</dbReference>
<dbReference type="InterPro" id="IPR003657">
    <property type="entry name" value="WRKY_dom"/>
</dbReference>
<dbReference type="PANTHER" id="PTHR31221">
    <property type="entry name" value="WRKY TRANSCRIPTION FACTOR PROTEIN 1-RELATED"/>
    <property type="match status" value="1"/>
</dbReference>
<reference evidence="8" key="1">
    <citation type="journal article" date="2020" name="Nat. Commun.">
        <title>Genome sequence of the cluster root forming white lupin.</title>
        <authorList>
            <person name="Hufnagel B."/>
            <person name="Marques A."/>
            <person name="Soriano A."/>
            <person name="Marques L."/>
            <person name="Divol F."/>
            <person name="Doumas P."/>
            <person name="Sallet E."/>
            <person name="Mancinotti D."/>
            <person name="Carrere S."/>
            <person name="Marande W."/>
            <person name="Arribat S."/>
            <person name="Keller J."/>
            <person name="Huneau C."/>
            <person name="Blein T."/>
            <person name="Aime D."/>
            <person name="Laguerre M."/>
            <person name="Taylor J."/>
            <person name="Schubert V."/>
            <person name="Nelson M."/>
            <person name="Geu-Flores F."/>
            <person name="Crespi M."/>
            <person name="Gallardo-Guerrero K."/>
            <person name="Delaux P.-M."/>
            <person name="Salse J."/>
            <person name="Berges H."/>
            <person name="Guyot R."/>
            <person name="Gouzy J."/>
            <person name="Peret B."/>
        </authorList>
    </citation>
    <scope>NUCLEOTIDE SEQUENCE [LARGE SCALE GENOMIC DNA]</scope>
    <source>
        <strain evidence="8">cv. Amiga</strain>
    </source>
</reference>
<evidence type="ECO:0000313" key="7">
    <source>
        <dbReference type="EMBL" id="KAE9600861.1"/>
    </source>
</evidence>
<dbReference type="SUPFAM" id="SSF118290">
    <property type="entry name" value="WRKY DNA-binding domain"/>
    <property type="match status" value="1"/>
</dbReference>
<dbReference type="Pfam" id="PF03106">
    <property type="entry name" value="WRKY"/>
    <property type="match status" value="1"/>
</dbReference>